<comment type="caution">
    <text evidence="2">The sequence shown here is derived from an EMBL/GenBank/DDBJ whole genome shotgun (WGS) entry which is preliminary data.</text>
</comment>
<dbReference type="GO" id="GO:0016747">
    <property type="term" value="F:acyltransferase activity, transferring groups other than amino-acyl groups"/>
    <property type="evidence" value="ECO:0007669"/>
    <property type="project" value="InterPro"/>
</dbReference>
<dbReference type="Proteomes" id="UP000295447">
    <property type="component" value="Unassembled WGS sequence"/>
</dbReference>
<dbReference type="InterPro" id="IPR016181">
    <property type="entry name" value="Acyl_CoA_acyltransferase"/>
</dbReference>
<feature type="domain" description="N-acetyltransferase" evidence="1">
    <location>
        <begin position="38"/>
        <end position="222"/>
    </location>
</feature>
<name>A0A4R7ZE37_9ACTN</name>
<accession>A0A4R7ZE37</accession>
<dbReference type="PROSITE" id="PS51186">
    <property type="entry name" value="GNAT"/>
    <property type="match status" value="1"/>
</dbReference>
<evidence type="ECO:0000313" key="3">
    <source>
        <dbReference type="Proteomes" id="UP000295447"/>
    </source>
</evidence>
<dbReference type="AlphaFoldDB" id="A0A4R7ZE37"/>
<reference evidence="2 3" key="1">
    <citation type="submission" date="2019-03" db="EMBL/GenBank/DDBJ databases">
        <title>Genomic Encyclopedia of Type Strains, Phase III (KMG-III): the genomes of soil and plant-associated and newly described type strains.</title>
        <authorList>
            <person name="Whitman W."/>
        </authorList>
    </citation>
    <scope>NUCLEOTIDE SEQUENCE [LARGE SCALE GENOMIC DNA]</scope>
    <source>
        <strain evidence="2 3">VKM Ac-2570</strain>
    </source>
</reference>
<sequence length="222" mass="24897">MASSWQPFPLELGLDFRTPIVRIASYAQQMVKVAVDELTVRALGPETWDAFAALAERHNGVWGGCWCTYFHTMHEEKTFDADSNRELKHRLVLEGRAHAALVFDGELAVGWLEYGPPVELPNINHRKQYEAGMDRPPDYRLTCFFTDRNYRRQGVSAVALRGALDLIAQAGGGVVEAYPQDTAGKKITASFLYNGTRSLFEQAGFTYLRPKGKNHTVMSKTV</sequence>
<dbReference type="InterPro" id="IPR000182">
    <property type="entry name" value="GNAT_dom"/>
</dbReference>
<evidence type="ECO:0000313" key="2">
    <source>
        <dbReference type="EMBL" id="TDW14491.1"/>
    </source>
</evidence>
<proteinExistence type="predicted"/>
<keyword evidence="3" id="KW-1185">Reference proteome</keyword>
<dbReference type="EMBL" id="SODF01000004">
    <property type="protein sequence ID" value="TDW14491.1"/>
    <property type="molecule type" value="Genomic_DNA"/>
</dbReference>
<gene>
    <name evidence="2" type="ORF">EV650_8083</name>
</gene>
<organism evidence="2 3">
    <name type="scientific">Kribbella kalugense</name>
    <dbReference type="NCBI Taxonomy" id="2512221"/>
    <lineage>
        <taxon>Bacteria</taxon>
        <taxon>Bacillati</taxon>
        <taxon>Actinomycetota</taxon>
        <taxon>Actinomycetes</taxon>
        <taxon>Propionibacteriales</taxon>
        <taxon>Kribbellaceae</taxon>
        <taxon>Kribbella</taxon>
    </lineage>
</organism>
<protein>
    <recommendedName>
        <fullName evidence="1">N-acetyltransferase domain-containing protein</fullName>
    </recommendedName>
</protein>
<evidence type="ECO:0000259" key="1">
    <source>
        <dbReference type="PROSITE" id="PS51186"/>
    </source>
</evidence>
<dbReference type="SUPFAM" id="SSF55729">
    <property type="entry name" value="Acyl-CoA N-acyltransferases (Nat)"/>
    <property type="match status" value="1"/>
</dbReference>
<dbReference type="Gene3D" id="3.40.630.30">
    <property type="match status" value="1"/>
</dbReference>